<sequence length="297" mass="31159">MDLLVAALLGVVQGVFMFVPVSSTSHLVLTQSWLTEFGVDVPPPESPEMVLFDLVVHVGTMVSVVVVMGAGLRQLGKGVHREVVTGRVAANWRSGFQGALATRLVFLGLVTTAVTGVLGLLLKDTLTERVFASTTVVAVALVLTGAMLWWTDAMTPDRGGRWLRFGWAGPRDITLMMAIAIGVAQAAALAPGISRSGTTIFVALLIGMGRTMAARYSFYVAIPTILAATGVELLGALGDGGLTEVSWAAMATGFVVAAVVGSGALWVVLRLLEAAKFRVFAVYVWLLAVFVLVTGVS</sequence>
<protein>
    <recommendedName>
        <fullName evidence="4 17">Undecaprenyl-diphosphatase</fullName>
        <ecNumber evidence="3 17">3.6.1.27</ecNumber>
    </recommendedName>
    <alternativeName>
        <fullName evidence="15 17">Bacitracin resistance protein</fullName>
    </alternativeName>
    <alternativeName>
        <fullName evidence="14 17">Undecaprenyl pyrophosphate phosphatase</fullName>
    </alternativeName>
</protein>
<evidence type="ECO:0000256" key="16">
    <source>
        <dbReference type="ARBA" id="ARBA00047594"/>
    </source>
</evidence>
<accession>A0A238X6P8</accession>
<dbReference type="EMBL" id="FZNW01000009">
    <property type="protein sequence ID" value="SNR53529.1"/>
    <property type="molecule type" value="Genomic_DNA"/>
</dbReference>
<evidence type="ECO:0000313" key="19">
    <source>
        <dbReference type="Proteomes" id="UP000198348"/>
    </source>
</evidence>
<dbReference type="GO" id="GO:0046677">
    <property type="term" value="P:response to antibiotic"/>
    <property type="evidence" value="ECO:0007669"/>
    <property type="project" value="UniProtKB-UniRule"/>
</dbReference>
<dbReference type="OrthoDB" id="9808289at2"/>
<organism evidence="18 19">
    <name type="scientific">Haloechinothrix alba</name>
    <dbReference type="NCBI Taxonomy" id="664784"/>
    <lineage>
        <taxon>Bacteria</taxon>
        <taxon>Bacillati</taxon>
        <taxon>Actinomycetota</taxon>
        <taxon>Actinomycetes</taxon>
        <taxon>Pseudonocardiales</taxon>
        <taxon>Pseudonocardiaceae</taxon>
        <taxon>Haloechinothrix</taxon>
    </lineage>
</organism>
<dbReference type="HAMAP" id="MF_01006">
    <property type="entry name" value="Undec_diphosphatase"/>
    <property type="match status" value="1"/>
</dbReference>
<evidence type="ECO:0000313" key="18">
    <source>
        <dbReference type="EMBL" id="SNR53529.1"/>
    </source>
</evidence>
<keyword evidence="10 17" id="KW-1133">Transmembrane helix</keyword>
<gene>
    <name evidence="17" type="primary">uppP</name>
    <name evidence="18" type="ORF">SAMN06265360_10935</name>
</gene>
<dbReference type="AlphaFoldDB" id="A0A238X6P8"/>
<proteinExistence type="inferred from homology"/>
<reference evidence="18 19" key="1">
    <citation type="submission" date="2017-06" db="EMBL/GenBank/DDBJ databases">
        <authorList>
            <person name="Kim H.J."/>
            <person name="Triplett B.A."/>
        </authorList>
    </citation>
    <scope>NUCLEOTIDE SEQUENCE [LARGE SCALE GENOMIC DNA]</scope>
    <source>
        <strain evidence="18 19">DSM 45207</strain>
    </source>
</reference>
<evidence type="ECO:0000256" key="2">
    <source>
        <dbReference type="ARBA" id="ARBA00010621"/>
    </source>
</evidence>
<keyword evidence="7 17" id="KW-0378">Hydrolase</keyword>
<evidence type="ECO:0000256" key="3">
    <source>
        <dbReference type="ARBA" id="ARBA00012374"/>
    </source>
</evidence>
<dbReference type="GO" id="GO:0008360">
    <property type="term" value="P:regulation of cell shape"/>
    <property type="evidence" value="ECO:0007669"/>
    <property type="project" value="UniProtKB-KW"/>
</dbReference>
<dbReference type="GO" id="GO:0005886">
    <property type="term" value="C:plasma membrane"/>
    <property type="evidence" value="ECO:0007669"/>
    <property type="project" value="UniProtKB-SubCell"/>
</dbReference>
<feature type="transmembrane region" description="Helical" evidence="17">
    <location>
        <begin position="279"/>
        <end position="296"/>
    </location>
</feature>
<evidence type="ECO:0000256" key="10">
    <source>
        <dbReference type="ARBA" id="ARBA00022989"/>
    </source>
</evidence>
<comment type="catalytic activity">
    <reaction evidence="16 17">
        <text>di-trans,octa-cis-undecaprenyl diphosphate + H2O = di-trans,octa-cis-undecaprenyl phosphate + phosphate + H(+)</text>
        <dbReference type="Rhea" id="RHEA:28094"/>
        <dbReference type="ChEBI" id="CHEBI:15377"/>
        <dbReference type="ChEBI" id="CHEBI:15378"/>
        <dbReference type="ChEBI" id="CHEBI:43474"/>
        <dbReference type="ChEBI" id="CHEBI:58405"/>
        <dbReference type="ChEBI" id="CHEBI:60392"/>
        <dbReference type="EC" id="3.6.1.27"/>
    </reaction>
</comment>
<keyword evidence="11 17" id="KW-0472">Membrane</keyword>
<keyword evidence="8 17" id="KW-0133">Cell shape</keyword>
<dbReference type="RefSeq" id="WP_089301420.1">
    <property type="nucleotide sequence ID" value="NZ_FZNW01000009.1"/>
</dbReference>
<evidence type="ECO:0000256" key="13">
    <source>
        <dbReference type="ARBA" id="ARBA00023316"/>
    </source>
</evidence>
<evidence type="ECO:0000256" key="8">
    <source>
        <dbReference type="ARBA" id="ARBA00022960"/>
    </source>
</evidence>
<keyword evidence="5 17" id="KW-1003">Cell membrane</keyword>
<keyword evidence="9 17" id="KW-0573">Peptidoglycan synthesis</keyword>
<keyword evidence="19" id="KW-1185">Reference proteome</keyword>
<evidence type="ECO:0000256" key="12">
    <source>
        <dbReference type="ARBA" id="ARBA00023251"/>
    </source>
</evidence>
<dbReference type="InterPro" id="IPR003824">
    <property type="entry name" value="UppP"/>
</dbReference>
<dbReference type="GO" id="GO:0009252">
    <property type="term" value="P:peptidoglycan biosynthetic process"/>
    <property type="evidence" value="ECO:0007669"/>
    <property type="project" value="UniProtKB-KW"/>
</dbReference>
<evidence type="ECO:0000256" key="1">
    <source>
        <dbReference type="ARBA" id="ARBA00004651"/>
    </source>
</evidence>
<dbReference type="GO" id="GO:0050380">
    <property type="term" value="F:undecaprenyl-diphosphatase activity"/>
    <property type="evidence" value="ECO:0007669"/>
    <property type="project" value="UniProtKB-UniRule"/>
</dbReference>
<keyword evidence="13 17" id="KW-0961">Cell wall biogenesis/degradation</keyword>
<evidence type="ECO:0000256" key="7">
    <source>
        <dbReference type="ARBA" id="ARBA00022801"/>
    </source>
</evidence>
<evidence type="ECO:0000256" key="4">
    <source>
        <dbReference type="ARBA" id="ARBA00021581"/>
    </source>
</evidence>
<dbReference type="Proteomes" id="UP000198348">
    <property type="component" value="Unassembled WGS sequence"/>
</dbReference>
<evidence type="ECO:0000256" key="17">
    <source>
        <dbReference type="HAMAP-Rule" id="MF_01006"/>
    </source>
</evidence>
<comment type="miscellaneous">
    <text evidence="17">Bacitracin is thought to be involved in the inhibition of peptidoglycan synthesis by sequestering undecaprenyl diphosphate, thereby reducing the pool of lipid carrier available.</text>
</comment>
<keyword evidence="6 17" id="KW-0812">Transmembrane</keyword>
<evidence type="ECO:0000256" key="11">
    <source>
        <dbReference type="ARBA" id="ARBA00023136"/>
    </source>
</evidence>
<comment type="similarity">
    <text evidence="2 17">Belongs to the UppP family.</text>
</comment>
<dbReference type="EC" id="3.6.1.27" evidence="3 17"/>
<keyword evidence="12 17" id="KW-0046">Antibiotic resistance</keyword>
<comment type="function">
    <text evidence="17">Catalyzes the dephosphorylation of undecaprenyl diphosphate (UPP). Confers resistance to bacitracin.</text>
</comment>
<evidence type="ECO:0000256" key="15">
    <source>
        <dbReference type="ARBA" id="ARBA00032932"/>
    </source>
</evidence>
<feature type="transmembrane region" description="Helical" evidence="17">
    <location>
        <begin position="249"/>
        <end position="272"/>
    </location>
</feature>
<evidence type="ECO:0000256" key="6">
    <source>
        <dbReference type="ARBA" id="ARBA00022692"/>
    </source>
</evidence>
<dbReference type="PANTHER" id="PTHR30622:SF2">
    <property type="entry name" value="UNDECAPRENYL-DIPHOSPHATASE"/>
    <property type="match status" value="1"/>
</dbReference>
<dbReference type="Pfam" id="PF02673">
    <property type="entry name" value="BacA"/>
    <property type="match status" value="1"/>
</dbReference>
<evidence type="ECO:0000256" key="14">
    <source>
        <dbReference type="ARBA" id="ARBA00032707"/>
    </source>
</evidence>
<feature type="transmembrane region" description="Helical" evidence="17">
    <location>
        <begin position="100"/>
        <end position="118"/>
    </location>
</feature>
<feature type="transmembrane region" description="Helical" evidence="17">
    <location>
        <begin position="218"/>
        <end position="237"/>
    </location>
</feature>
<feature type="transmembrane region" description="Helical" evidence="17">
    <location>
        <begin position="130"/>
        <end position="150"/>
    </location>
</feature>
<dbReference type="PANTHER" id="PTHR30622">
    <property type="entry name" value="UNDECAPRENYL-DIPHOSPHATASE"/>
    <property type="match status" value="1"/>
</dbReference>
<comment type="subcellular location">
    <subcellularLocation>
        <location evidence="1 17">Cell membrane</location>
        <topology evidence="1 17">Multi-pass membrane protein</topology>
    </subcellularLocation>
</comment>
<evidence type="ECO:0000256" key="9">
    <source>
        <dbReference type="ARBA" id="ARBA00022984"/>
    </source>
</evidence>
<name>A0A238X6P8_9PSEU</name>
<dbReference type="GO" id="GO:0071555">
    <property type="term" value="P:cell wall organization"/>
    <property type="evidence" value="ECO:0007669"/>
    <property type="project" value="UniProtKB-KW"/>
</dbReference>
<evidence type="ECO:0000256" key="5">
    <source>
        <dbReference type="ARBA" id="ARBA00022475"/>
    </source>
</evidence>